<evidence type="ECO:0000313" key="2">
    <source>
        <dbReference type="EMBL" id="KAL1567110.1"/>
    </source>
</evidence>
<protein>
    <submittedName>
        <fullName evidence="2">Uncharacterized protein</fullName>
    </submittedName>
</protein>
<dbReference type="Proteomes" id="UP001567538">
    <property type="component" value="Unassembled WGS sequence"/>
</dbReference>
<proteinExistence type="predicted"/>
<name>A0ABD1IFC9_SALDI</name>
<evidence type="ECO:0000256" key="1">
    <source>
        <dbReference type="SAM" id="MobiDB-lite"/>
    </source>
</evidence>
<gene>
    <name evidence="2" type="ORF">AAHA92_02626</name>
</gene>
<keyword evidence="3" id="KW-1185">Reference proteome</keyword>
<feature type="region of interest" description="Disordered" evidence="1">
    <location>
        <begin position="92"/>
        <end position="122"/>
    </location>
</feature>
<reference evidence="2 3" key="1">
    <citation type="submission" date="2024-06" db="EMBL/GenBank/DDBJ databases">
        <title>A chromosome level genome sequence of Diviner's sage (Salvia divinorum).</title>
        <authorList>
            <person name="Ford S.A."/>
            <person name="Ro D.-K."/>
            <person name="Ness R.W."/>
            <person name="Phillips M.A."/>
        </authorList>
    </citation>
    <scope>NUCLEOTIDE SEQUENCE [LARGE SCALE GENOMIC DNA]</scope>
    <source>
        <strain evidence="2">SAF-2024a</strain>
        <tissue evidence="2">Leaf</tissue>
    </source>
</reference>
<comment type="caution">
    <text evidence="2">The sequence shown here is derived from an EMBL/GenBank/DDBJ whole genome shotgun (WGS) entry which is preliminary data.</text>
</comment>
<evidence type="ECO:0000313" key="3">
    <source>
        <dbReference type="Proteomes" id="UP001567538"/>
    </source>
</evidence>
<dbReference type="AlphaFoldDB" id="A0ABD1IFC9"/>
<organism evidence="2 3">
    <name type="scientific">Salvia divinorum</name>
    <name type="common">Maria pastora</name>
    <name type="synonym">Diviner's sage</name>
    <dbReference type="NCBI Taxonomy" id="28513"/>
    <lineage>
        <taxon>Eukaryota</taxon>
        <taxon>Viridiplantae</taxon>
        <taxon>Streptophyta</taxon>
        <taxon>Embryophyta</taxon>
        <taxon>Tracheophyta</taxon>
        <taxon>Spermatophyta</taxon>
        <taxon>Magnoliopsida</taxon>
        <taxon>eudicotyledons</taxon>
        <taxon>Gunneridae</taxon>
        <taxon>Pentapetalae</taxon>
        <taxon>asterids</taxon>
        <taxon>lamiids</taxon>
        <taxon>Lamiales</taxon>
        <taxon>Lamiaceae</taxon>
        <taxon>Nepetoideae</taxon>
        <taxon>Mentheae</taxon>
        <taxon>Salviinae</taxon>
        <taxon>Salvia</taxon>
        <taxon>Salvia subgen. Calosphace</taxon>
    </lineage>
</organism>
<accession>A0ABD1IFC9</accession>
<dbReference type="EMBL" id="JBEAFC010000002">
    <property type="protein sequence ID" value="KAL1567110.1"/>
    <property type="molecule type" value="Genomic_DNA"/>
</dbReference>
<sequence>MNLEKSLDCSIQVSGLIGAKEFERTDEGHVDSSNEQDVSIDLELSSAATEDEVTNHSGNAPQSKLKEVNASKISLVENAAVLPSFIKQPTLSTPKRASTRMIKVSSDSHNKENIYSGSKTAPAKKRSKIVKDIAETITMLDNPSLVKLSNKLKELAHTQK</sequence>